<gene>
    <name evidence="3" type="ORF">C4D60_Mb07t02340</name>
</gene>
<feature type="region of interest" description="Disordered" evidence="1">
    <location>
        <begin position="101"/>
        <end position="147"/>
    </location>
</feature>
<reference evidence="3 4" key="1">
    <citation type="journal article" date="2019" name="Nat. Plants">
        <title>Genome sequencing of Musa balbisiana reveals subgenome evolution and function divergence in polyploid bananas.</title>
        <authorList>
            <person name="Yao X."/>
        </authorList>
    </citation>
    <scope>NUCLEOTIDE SEQUENCE [LARGE SCALE GENOMIC DNA]</scope>
    <source>
        <strain evidence="4">cv. DH-PKW</strain>
        <tissue evidence="3">Leaves</tissue>
    </source>
</reference>
<feature type="compositionally biased region" description="Polar residues" evidence="1">
    <location>
        <begin position="135"/>
        <end position="147"/>
    </location>
</feature>
<dbReference type="AlphaFoldDB" id="A0A4S8JCD8"/>
<name>A0A4S8JCD8_MUSBA</name>
<sequence length="177" mass="19291">MSIMKAPIRCCISCISCILPCGALDLIRIVHASGHVEEISGTVTAGDIMRAYPKHVLRKPLSPSSTNGVVVPEAVILPPSAELRKGKIYFLIPVAPPAPGKARSGMKGTTRRSWKKEADSEGQATEKTRLLHSEPYSSDTLSKKASTQTCRRRGRIAVWRPHLESISEISDDLCVNF</sequence>
<dbReference type="PANTHER" id="PTHR33052">
    <property type="entry name" value="DUF4228 DOMAIN PROTEIN-RELATED"/>
    <property type="match status" value="1"/>
</dbReference>
<feature type="chain" id="PRO_5020740501" description="DUF4228 domain-containing protein" evidence="2">
    <location>
        <begin position="24"/>
        <end position="177"/>
    </location>
</feature>
<dbReference type="EMBL" id="PYDT01000005">
    <property type="protein sequence ID" value="THU59457.1"/>
    <property type="molecule type" value="Genomic_DNA"/>
</dbReference>
<organism evidence="3 4">
    <name type="scientific">Musa balbisiana</name>
    <name type="common">Banana</name>
    <dbReference type="NCBI Taxonomy" id="52838"/>
    <lineage>
        <taxon>Eukaryota</taxon>
        <taxon>Viridiplantae</taxon>
        <taxon>Streptophyta</taxon>
        <taxon>Embryophyta</taxon>
        <taxon>Tracheophyta</taxon>
        <taxon>Spermatophyta</taxon>
        <taxon>Magnoliopsida</taxon>
        <taxon>Liliopsida</taxon>
        <taxon>Zingiberales</taxon>
        <taxon>Musaceae</taxon>
        <taxon>Musa</taxon>
    </lineage>
</organism>
<dbReference type="Pfam" id="PF14009">
    <property type="entry name" value="PADRE"/>
    <property type="match status" value="1"/>
</dbReference>
<feature type="compositionally biased region" description="Basic and acidic residues" evidence="1">
    <location>
        <begin position="115"/>
        <end position="132"/>
    </location>
</feature>
<comment type="caution">
    <text evidence="3">The sequence shown here is derived from an EMBL/GenBank/DDBJ whole genome shotgun (WGS) entry which is preliminary data.</text>
</comment>
<accession>A0A4S8JCD8</accession>
<evidence type="ECO:0000256" key="2">
    <source>
        <dbReference type="SAM" id="SignalP"/>
    </source>
</evidence>
<keyword evidence="2" id="KW-0732">Signal</keyword>
<keyword evidence="4" id="KW-1185">Reference proteome</keyword>
<dbReference type="InterPro" id="IPR025322">
    <property type="entry name" value="PADRE_dom"/>
</dbReference>
<evidence type="ECO:0000313" key="3">
    <source>
        <dbReference type="EMBL" id="THU59457.1"/>
    </source>
</evidence>
<proteinExistence type="predicted"/>
<feature type="signal peptide" evidence="2">
    <location>
        <begin position="1"/>
        <end position="23"/>
    </location>
</feature>
<evidence type="ECO:0000256" key="1">
    <source>
        <dbReference type="SAM" id="MobiDB-lite"/>
    </source>
</evidence>
<protein>
    <recommendedName>
        <fullName evidence="5">DUF4228 domain-containing protein</fullName>
    </recommendedName>
</protein>
<evidence type="ECO:0008006" key="5">
    <source>
        <dbReference type="Google" id="ProtNLM"/>
    </source>
</evidence>
<evidence type="ECO:0000313" key="4">
    <source>
        <dbReference type="Proteomes" id="UP000317650"/>
    </source>
</evidence>
<dbReference type="Proteomes" id="UP000317650">
    <property type="component" value="Chromosome 7"/>
</dbReference>